<keyword evidence="2" id="KW-1185">Reference proteome</keyword>
<accession>A0A9P5ZKR6</accession>
<dbReference type="Proteomes" id="UP000807025">
    <property type="component" value="Unassembled WGS sequence"/>
</dbReference>
<protein>
    <submittedName>
        <fullName evidence="1">Uncharacterized protein</fullName>
    </submittedName>
</protein>
<evidence type="ECO:0000313" key="1">
    <source>
        <dbReference type="EMBL" id="KAF9490107.1"/>
    </source>
</evidence>
<evidence type="ECO:0000313" key="2">
    <source>
        <dbReference type="Proteomes" id="UP000807025"/>
    </source>
</evidence>
<dbReference type="AlphaFoldDB" id="A0A9P5ZKR6"/>
<organism evidence="1 2">
    <name type="scientific">Pleurotus eryngii</name>
    <name type="common">Boletus of the steppes</name>
    <dbReference type="NCBI Taxonomy" id="5323"/>
    <lineage>
        <taxon>Eukaryota</taxon>
        <taxon>Fungi</taxon>
        <taxon>Dikarya</taxon>
        <taxon>Basidiomycota</taxon>
        <taxon>Agaricomycotina</taxon>
        <taxon>Agaricomycetes</taxon>
        <taxon>Agaricomycetidae</taxon>
        <taxon>Agaricales</taxon>
        <taxon>Pleurotineae</taxon>
        <taxon>Pleurotaceae</taxon>
        <taxon>Pleurotus</taxon>
    </lineage>
</organism>
<gene>
    <name evidence="1" type="ORF">BDN71DRAFT_1511588</name>
</gene>
<proteinExistence type="predicted"/>
<sequence length="356" mass="39688">MSRPEPPFSSSLLVLLSASDTPKNLPNLLAIPSQEIAYGILQSSVYLESRQDEVRCALSAAPATRATTPTRSINLLSISSHLDQLAPRKILDDTAPVAIFAYRPRSRFATNLAHGVEFPTFLVDLIVTILKIRPHFVLFHFIGRSAPALVWNPESVQCPGFGDSLTPSISLIDRVNSSLASIFNIQHHQRTRRVHPQLRLPRVHLCRSASIISLASTSLGPLLKSEDFKAIQDGVVLLSSGFHPLKLQASRPALETSPCRHPKSKRFLALKRICKQLYLPVPQFSNHSLSSRLRLHLRAVASVIRLRLLRYSQYFRVSHRLVLRSGVSPLLSPNTTNCTFFHAYVVFSVCAHIHTK</sequence>
<dbReference type="EMBL" id="MU154650">
    <property type="protein sequence ID" value="KAF9490107.1"/>
    <property type="molecule type" value="Genomic_DNA"/>
</dbReference>
<name>A0A9P5ZKR6_PLEER</name>
<reference evidence="1" key="1">
    <citation type="submission" date="2020-11" db="EMBL/GenBank/DDBJ databases">
        <authorList>
            <consortium name="DOE Joint Genome Institute"/>
            <person name="Ahrendt S."/>
            <person name="Riley R."/>
            <person name="Andreopoulos W."/>
            <person name="Labutti K."/>
            <person name="Pangilinan J."/>
            <person name="Ruiz-Duenas F.J."/>
            <person name="Barrasa J.M."/>
            <person name="Sanchez-Garcia M."/>
            <person name="Camarero S."/>
            <person name="Miyauchi S."/>
            <person name="Serrano A."/>
            <person name="Linde D."/>
            <person name="Babiker R."/>
            <person name="Drula E."/>
            <person name="Ayuso-Fernandez I."/>
            <person name="Pacheco R."/>
            <person name="Padilla G."/>
            <person name="Ferreira P."/>
            <person name="Barriuso J."/>
            <person name="Kellner H."/>
            <person name="Castanera R."/>
            <person name="Alfaro M."/>
            <person name="Ramirez L."/>
            <person name="Pisabarro A.G."/>
            <person name="Kuo A."/>
            <person name="Tritt A."/>
            <person name="Lipzen A."/>
            <person name="He G."/>
            <person name="Yan M."/>
            <person name="Ng V."/>
            <person name="Cullen D."/>
            <person name="Martin F."/>
            <person name="Rosso M.-N."/>
            <person name="Henrissat B."/>
            <person name="Hibbett D."/>
            <person name="Martinez A.T."/>
            <person name="Grigoriev I.V."/>
        </authorList>
    </citation>
    <scope>NUCLEOTIDE SEQUENCE</scope>
    <source>
        <strain evidence="1">ATCC 90797</strain>
    </source>
</reference>
<comment type="caution">
    <text evidence="1">The sequence shown here is derived from an EMBL/GenBank/DDBJ whole genome shotgun (WGS) entry which is preliminary data.</text>
</comment>